<evidence type="ECO:0000313" key="3">
    <source>
        <dbReference type="Proteomes" id="UP000593572"/>
    </source>
</evidence>
<keyword evidence="3" id="KW-1185">Reference proteome</keyword>
<reference evidence="2 3" key="1">
    <citation type="journal article" date="2019" name="Genome Biol. Evol.">
        <title>Insights into the evolution of the New World diploid cottons (Gossypium, subgenus Houzingenia) based on genome sequencing.</title>
        <authorList>
            <person name="Grover C.E."/>
            <person name="Arick M.A. 2nd"/>
            <person name="Thrash A."/>
            <person name="Conover J.L."/>
            <person name="Sanders W.S."/>
            <person name="Peterson D.G."/>
            <person name="Frelichowski J.E."/>
            <person name="Scheffler J.A."/>
            <person name="Scheffler B.E."/>
            <person name="Wendel J.F."/>
        </authorList>
    </citation>
    <scope>NUCLEOTIDE SEQUENCE [LARGE SCALE GENOMIC DNA]</scope>
    <source>
        <strain evidence="2">157</strain>
        <tissue evidence="2">Leaf</tissue>
    </source>
</reference>
<feature type="domain" description="DUF4283" evidence="1">
    <location>
        <begin position="36"/>
        <end position="81"/>
    </location>
</feature>
<proteinExistence type="predicted"/>
<dbReference type="Pfam" id="PF14111">
    <property type="entry name" value="DUF4283"/>
    <property type="match status" value="1"/>
</dbReference>
<organism evidence="2 3">
    <name type="scientific">Gossypium lobatum</name>
    <dbReference type="NCBI Taxonomy" id="34289"/>
    <lineage>
        <taxon>Eukaryota</taxon>
        <taxon>Viridiplantae</taxon>
        <taxon>Streptophyta</taxon>
        <taxon>Embryophyta</taxon>
        <taxon>Tracheophyta</taxon>
        <taxon>Spermatophyta</taxon>
        <taxon>Magnoliopsida</taxon>
        <taxon>eudicotyledons</taxon>
        <taxon>Gunneridae</taxon>
        <taxon>Pentapetalae</taxon>
        <taxon>rosids</taxon>
        <taxon>malvids</taxon>
        <taxon>Malvales</taxon>
        <taxon>Malvaceae</taxon>
        <taxon>Malvoideae</taxon>
        <taxon>Gossypium</taxon>
    </lineage>
</organism>
<name>A0A7J8M644_9ROSI</name>
<comment type="caution">
    <text evidence="2">The sequence shown here is derived from an EMBL/GenBank/DDBJ whole genome shotgun (WGS) entry which is preliminary data.</text>
</comment>
<evidence type="ECO:0000313" key="2">
    <source>
        <dbReference type="EMBL" id="MBA0560187.1"/>
    </source>
</evidence>
<evidence type="ECO:0000259" key="1">
    <source>
        <dbReference type="Pfam" id="PF14111"/>
    </source>
</evidence>
<sequence length="95" mass="11154">MEKGMTYLHIDDGEDNAWFLSSNVNTQYSINESCLNTDLGEKHNVFKFYYELDMERVVNGAPWTLNNYFLVIHFLQENDDPMQICNTPNPFLLPE</sequence>
<dbReference type="InterPro" id="IPR025558">
    <property type="entry name" value="DUF4283"/>
</dbReference>
<gene>
    <name evidence="2" type="ORF">Golob_017102</name>
</gene>
<accession>A0A7J8M644</accession>
<dbReference type="Proteomes" id="UP000593572">
    <property type="component" value="Unassembled WGS sequence"/>
</dbReference>
<dbReference type="EMBL" id="JABEZX010000007">
    <property type="protein sequence ID" value="MBA0560187.1"/>
    <property type="molecule type" value="Genomic_DNA"/>
</dbReference>
<dbReference type="AlphaFoldDB" id="A0A7J8M644"/>
<protein>
    <recommendedName>
        <fullName evidence="1">DUF4283 domain-containing protein</fullName>
    </recommendedName>
</protein>